<keyword evidence="1" id="KW-0812">Transmembrane</keyword>
<keyword evidence="1" id="KW-0472">Membrane</keyword>
<dbReference type="AlphaFoldDB" id="A0A2K4X5X2"/>
<sequence>MIASRVYSKGFTLFELVIVVILLAIIMSFAIPQYLGIKNQAYNSSVDAVAGGFASAVGMVKGQWELEGRPSGKLNTTFVNYGGVIVGVDGTKGTPTSDETTKIDTRALASNAQKCRQVLRVILQDAPSSTLSNQVSIIKSVSFLVRYNAKNTQCIYYLTNTLDTKNIPTNGAVVPGLAGFSYFPQTGKVKVFKLSN</sequence>
<reference evidence="3 4" key="2">
    <citation type="submission" date="2017-11" db="EMBL/GenBank/DDBJ databases">
        <authorList>
            <person name="Han C.G."/>
        </authorList>
    </citation>
    <scope>NUCLEOTIDE SEQUENCE [LARGE SCALE GENOMIC DNA]</scope>
    <source>
        <strain evidence="4">ATCC 43555</strain>
        <strain evidence="3">ATCC43555</strain>
    </source>
</reference>
<dbReference type="Proteomes" id="UP000615003">
    <property type="component" value="Unassembled WGS sequence"/>
</dbReference>
<dbReference type="NCBIfam" id="TIGR02532">
    <property type="entry name" value="IV_pilin_GFxxxE"/>
    <property type="match status" value="1"/>
</dbReference>
<name>A0A2K4X5X2_PSEVC</name>
<organism evidence="3 4">
    <name type="scientific">Pseudoalteromonas carrageenovora IAM 12662</name>
    <dbReference type="NCBI Taxonomy" id="1314868"/>
    <lineage>
        <taxon>Bacteria</taxon>
        <taxon>Pseudomonadati</taxon>
        <taxon>Pseudomonadota</taxon>
        <taxon>Gammaproteobacteria</taxon>
        <taxon>Alteromonadales</taxon>
        <taxon>Pseudoalteromonadaceae</taxon>
        <taxon>Pseudoalteromonas</taxon>
    </lineage>
</organism>
<dbReference type="OrthoDB" id="5815618at2"/>
<gene>
    <name evidence="2" type="primary">mshB</name>
    <name evidence="3" type="ORF">PCAR9_A20103</name>
    <name evidence="2" type="ORF">PCARR_a0112</name>
</gene>
<evidence type="ECO:0000313" key="4">
    <source>
        <dbReference type="Proteomes" id="UP000238288"/>
    </source>
</evidence>
<proteinExistence type="predicted"/>
<dbReference type="EMBL" id="AQGW01000018">
    <property type="protein sequence ID" value="MBE0381875.1"/>
    <property type="molecule type" value="Genomic_DNA"/>
</dbReference>
<dbReference type="EMBL" id="LT965928">
    <property type="protein sequence ID" value="SOU39683.1"/>
    <property type="molecule type" value="Genomic_DNA"/>
</dbReference>
<evidence type="ECO:0000313" key="5">
    <source>
        <dbReference type="Proteomes" id="UP000615003"/>
    </source>
</evidence>
<dbReference type="Proteomes" id="UP000238288">
    <property type="component" value="Chromosome PCAR9a"/>
</dbReference>
<evidence type="ECO:0000313" key="2">
    <source>
        <dbReference type="EMBL" id="MBE0381875.1"/>
    </source>
</evidence>
<evidence type="ECO:0000256" key="1">
    <source>
        <dbReference type="SAM" id="Phobius"/>
    </source>
</evidence>
<keyword evidence="5" id="KW-1185">Reference proteome</keyword>
<dbReference type="SUPFAM" id="SSF54523">
    <property type="entry name" value="Pili subunits"/>
    <property type="match status" value="1"/>
</dbReference>
<dbReference type="GeneID" id="93662328"/>
<dbReference type="InterPro" id="IPR045584">
    <property type="entry name" value="Pilin-like"/>
</dbReference>
<protein>
    <submittedName>
        <fullName evidence="3">Agglutinin biogenesis protein MshB</fullName>
    </submittedName>
    <submittedName>
        <fullName evidence="2">MSHA pilin protein MshB</fullName>
    </submittedName>
</protein>
<dbReference type="Pfam" id="PF07963">
    <property type="entry name" value="N_methyl"/>
    <property type="match status" value="1"/>
</dbReference>
<dbReference type="InterPro" id="IPR012902">
    <property type="entry name" value="N_methyl_site"/>
</dbReference>
<evidence type="ECO:0000313" key="3">
    <source>
        <dbReference type="EMBL" id="SOU39683.1"/>
    </source>
</evidence>
<accession>A0A2K4X5X2</accession>
<keyword evidence="1" id="KW-1133">Transmembrane helix</keyword>
<feature type="transmembrane region" description="Helical" evidence="1">
    <location>
        <begin position="12"/>
        <end position="35"/>
    </location>
</feature>
<reference evidence="2 5" key="1">
    <citation type="submission" date="2015-06" db="EMBL/GenBank/DDBJ databases">
        <title>Genome sequence of Pseudoalteromonas carrageenovora.</title>
        <authorList>
            <person name="Xie B.-B."/>
            <person name="Rong J.-C."/>
            <person name="Qin Q.-L."/>
            <person name="Zhang Y.-Z."/>
        </authorList>
    </citation>
    <scope>NUCLEOTIDE SEQUENCE [LARGE SCALE GENOMIC DNA]</scope>
    <source>
        <strain evidence="2 5">IAM 12662</strain>
    </source>
</reference>
<dbReference type="Gene3D" id="3.30.700.10">
    <property type="entry name" value="Glycoprotein, Type 4 Pilin"/>
    <property type="match status" value="1"/>
</dbReference>
<dbReference type="RefSeq" id="WP_104641882.1">
    <property type="nucleotide sequence ID" value="NZ_AQGW01000018.1"/>
</dbReference>